<proteinExistence type="inferred from homology"/>
<evidence type="ECO:0000256" key="1">
    <source>
        <dbReference type="ARBA" id="ARBA00023002"/>
    </source>
</evidence>
<gene>
    <name evidence="3" type="ORF">SLS55_001777</name>
</gene>
<evidence type="ECO:0000256" key="2">
    <source>
        <dbReference type="ARBA" id="ARBA00023604"/>
    </source>
</evidence>
<keyword evidence="1" id="KW-0560">Oxidoreductase</keyword>
<keyword evidence="4" id="KW-1185">Reference proteome</keyword>
<protein>
    <submittedName>
        <fullName evidence="3">Uncharacterized protein</fullName>
    </submittedName>
</protein>
<dbReference type="InterPro" id="IPR044053">
    <property type="entry name" value="AsaB-like"/>
</dbReference>
<accession>A0ABR3CQA7</accession>
<reference evidence="3 4" key="1">
    <citation type="submission" date="2024-02" db="EMBL/GenBank/DDBJ databases">
        <title>De novo assembly and annotation of 12 fungi associated with fruit tree decline syndrome in Ontario, Canada.</title>
        <authorList>
            <person name="Sulman M."/>
            <person name="Ellouze W."/>
            <person name="Ilyukhin E."/>
        </authorList>
    </citation>
    <scope>NUCLEOTIDE SEQUENCE [LARGE SCALE GENOMIC DNA]</scope>
    <source>
        <strain evidence="3 4">FDS-637</strain>
    </source>
</reference>
<evidence type="ECO:0000313" key="4">
    <source>
        <dbReference type="Proteomes" id="UP001430584"/>
    </source>
</evidence>
<dbReference type="PANTHER" id="PTHR34598:SF3">
    <property type="entry name" value="OXIDOREDUCTASE AN1597"/>
    <property type="match status" value="1"/>
</dbReference>
<organism evidence="3 4">
    <name type="scientific">Diplodia seriata</name>
    <dbReference type="NCBI Taxonomy" id="420778"/>
    <lineage>
        <taxon>Eukaryota</taxon>
        <taxon>Fungi</taxon>
        <taxon>Dikarya</taxon>
        <taxon>Ascomycota</taxon>
        <taxon>Pezizomycotina</taxon>
        <taxon>Dothideomycetes</taxon>
        <taxon>Dothideomycetes incertae sedis</taxon>
        <taxon>Botryosphaeriales</taxon>
        <taxon>Botryosphaeriaceae</taxon>
        <taxon>Diplodia</taxon>
    </lineage>
</organism>
<dbReference type="PANTHER" id="PTHR34598">
    <property type="entry name" value="BLL6449 PROTEIN"/>
    <property type="match status" value="1"/>
</dbReference>
<comment type="caution">
    <text evidence="3">The sequence shown here is derived from an EMBL/GenBank/DDBJ whole genome shotgun (WGS) entry which is preliminary data.</text>
</comment>
<evidence type="ECO:0000313" key="3">
    <source>
        <dbReference type="EMBL" id="KAL0262803.1"/>
    </source>
</evidence>
<name>A0ABR3CQA7_9PEZI</name>
<dbReference type="RefSeq" id="XP_066635832.1">
    <property type="nucleotide sequence ID" value="XM_066773265.1"/>
</dbReference>
<sequence>MESYGRDHEKLSRYIDDIWTNGISVELVEVFKNNVTKQCRVNKAKFTEFDPLRTHICQKVPSNQVIRVVNITKLSGPLIQLLGSKYDMDYELWTSRFQSSDRECDPYINMDAAKFATDIPGDVQSPLASWITEFVDESSPSALLEYLSQDGFGFVLKVLREIKTTWKLLLNEMEVFLEELNEELNDDELMDSATWLHRQFILNIDYFQRQLMYQQRYVNYLVNAPSQEGLHIVPGVFKKDLLQESNALIVVDQRLKALRNWTSAILDTVVNLNAVKQARLAAEMTQLQHEDAALTFSQGQSIRLPIQDLRGIERNFSLGEHSFAALMGVPGEAIHFDDDEDVRSNYLPMIEDLMLSEVPGSQKVVVFDFTIRKASSTKVVNE</sequence>
<comment type="similarity">
    <text evidence="2">Belongs to the asaB hydroxylase/desaturase family.</text>
</comment>
<dbReference type="Proteomes" id="UP001430584">
    <property type="component" value="Unassembled WGS sequence"/>
</dbReference>
<dbReference type="GeneID" id="92005862"/>
<dbReference type="EMBL" id="JAJVCZ030000002">
    <property type="protein sequence ID" value="KAL0262803.1"/>
    <property type="molecule type" value="Genomic_DNA"/>
</dbReference>